<proteinExistence type="inferred from homology"/>
<dbReference type="GO" id="GO:0030234">
    <property type="term" value="F:enzyme regulator activity"/>
    <property type="evidence" value="ECO:0007669"/>
    <property type="project" value="InterPro"/>
</dbReference>
<dbReference type="PROSITE" id="PS00638">
    <property type="entry name" value="PII_GLNB_CTER"/>
    <property type="match status" value="1"/>
</dbReference>
<dbReference type="SUPFAM" id="SSF54913">
    <property type="entry name" value="GlnB-like"/>
    <property type="match status" value="1"/>
</dbReference>
<comment type="similarity">
    <text evidence="2">Belongs to the ammonia transporter channel (TC 1.A.11.2) family.</text>
</comment>
<dbReference type="AlphaFoldDB" id="A0A7X2P6X1"/>
<evidence type="ECO:0000256" key="5">
    <source>
        <dbReference type="ARBA" id="ARBA00022989"/>
    </source>
</evidence>
<dbReference type="Gene3D" id="1.10.3430.10">
    <property type="entry name" value="Ammonium transporter AmtB like domains"/>
    <property type="match status" value="1"/>
</dbReference>
<dbReference type="PANTHER" id="PTHR11730:SF89">
    <property type="entry name" value="AMMONIUM TRANSPORTER SLL0108-RELATED"/>
    <property type="match status" value="1"/>
</dbReference>
<evidence type="ECO:0000256" key="2">
    <source>
        <dbReference type="ARBA" id="ARBA00005887"/>
    </source>
</evidence>
<dbReference type="Proteomes" id="UP000466864">
    <property type="component" value="Unassembled WGS sequence"/>
</dbReference>
<dbReference type="GO" id="GO:0016020">
    <property type="term" value="C:membrane"/>
    <property type="evidence" value="ECO:0007669"/>
    <property type="project" value="UniProtKB-SubCell"/>
</dbReference>
<evidence type="ECO:0000256" key="1">
    <source>
        <dbReference type="ARBA" id="ARBA00004141"/>
    </source>
</evidence>
<evidence type="ECO:0000256" key="8">
    <source>
        <dbReference type="RuleBase" id="RU003936"/>
    </source>
</evidence>
<dbReference type="Pfam" id="PF00543">
    <property type="entry name" value="P-II"/>
    <property type="match status" value="1"/>
</dbReference>
<evidence type="ECO:0000256" key="7">
    <source>
        <dbReference type="ARBA" id="ARBA00023177"/>
    </source>
</evidence>
<feature type="transmembrane region" description="Helical" evidence="9">
    <location>
        <begin position="161"/>
        <end position="182"/>
    </location>
</feature>
<sequence length="584" mass="62024">MANIDIPTVVWVLLCAALVYFMQAGFALCEAGLTRAKNTGNILMKNMMDFCIGTPCFWLIGFGLMFNGTGAFIGKLDPMILGTYTAENSVVPQNMPLWAYVIFQTVFCATAATIVSGSMAERTNFKAYCCYSAIISLIVYPISGHWIWGGGWLSQLGFHDFAGSTCVHMVGGLIAMLGAWMLGPRIGKYGKDGKPRAIPGHNMTAVALGVFILWFCWFGFNGGSTVSMADADAASTAALAFMNTNLAAAVATVVAMIFTWVRYGKPDVSMTLNASLAGLVAVTAPCDCISPLGAFFIGLVSGFLVVFSVEFFDNVAKIDDPVGAVSVHMANGIWGTIAVGLFSTGADGVGVGLFYGGGVKQLGIQLLGIVSVAVYVLVVMFIAFKIIDKTIGLRVPAEVEIEGLDIHEHGLASAYSGFAISDVTDMTVDANENTDLGVDSYEEASQAAKDAAVKVQKAPDVAAETDTGVHKVVIICRLSRFDKLKKALNELGVTGMTMIQVMGSGIQKGTTEKYRGAVVDSTLLPKVKVEVVVSKISVDRVIETAKKTLYTGHIGDGKIFVYNVQKVVKVRTGEEGYAAVQDVE</sequence>
<feature type="transmembrane region" description="Helical" evidence="9">
    <location>
        <begin position="97"/>
        <end position="116"/>
    </location>
</feature>
<comment type="caution">
    <text evidence="11">The sequence shown here is derived from an EMBL/GenBank/DDBJ whole genome shotgun (WGS) entry which is preliminary data.</text>
</comment>
<feature type="transmembrane region" description="Helical" evidence="9">
    <location>
        <begin position="203"/>
        <end position="220"/>
    </location>
</feature>
<comment type="similarity">
    <text evidence="8">Belongs to the P(II) protein family.</text>
</comment>
<keyword evidence="7" id="KW-0924">Ammonia transport</keyword>
<dbReference type="InterPro" id="IPR015867">
    <property type="entry name" value="N-reg_PII/ATP_PRibTrfase_C"/>
</dbReference>
<evidence type="ECO:0000256" key="6">
    <source>
        <dbReference type="ARBA" id="ARBA00023136"/>
    </source>
</evidence>
<gene>
    <name evidence="11" type="primary">amt</name>
    <name evidence="11" type="ORF">FYJ60_03245</name>
</gene>
<keyword evidence="6 9" id="KW-0472">Membrane</keyword>
<dbReference type="PRINTS" id="PR00340">
    <property type="entry name" value="PIIGLNB"/>
</dbReference>
<name>A0A7X2P6X1_9FIRM</name>
<evidence type="ECO:0000256" key="3">
    <source>
        <dbReference type="ARBA" id="ARBA00022448"/>
    </source>
</evidence>
<feature type="transmembrane region" description="Helical" evidence="9">
    <location>
        <begin position="292"/>
        <end position="312"/>
    </location>
</feature>
<keyword evidence="3" id="KW-0813">Transport</keyword>
<dbReference type="GO" id="GO:0006808">
    <property type="term" value="P:regulation of nitrogen utilization"/>
    <property type="evidence" value="ECO:0007669"/>
    <property type="project" value="InterPro"/>
</dbReference>
<dbReference type="Pfam" id="PF00909">
    <property type="entry name" value="Ammonium_transp"/>
    <property type="match status" value="1"/>
</dbReference>
<dbReference type="PROSITE" id="PS01219">
    <property type="entry name" value="AMMONIUM_TRANSP"/>
    <property type="match status" value="1"/>
</dbReference>
<evidence type="ECO:0000256" key="9">
    <source>
        <dbReference type="SAM" id="Phobius"/>
    </source>
</evidence>
<feature type="transmembrane region" description="Helical" evidence="9">
    <location>
        <begin position="240"/>
        <end position="261"/>
    </location>
</feature>
<feature type="transmembrane region" description="Helical" evidence="9">
    <location>
        <begin position="50"/>
        <end position="73"/>
    </location>
</feature>
<dbReference type="InterPro" id="IPR001905">
    <property type="entry name" value="Ammonium_transpt"/>
</dbReference>
<evidence type="ECO:0000256" key="4">
    <source>
        <dbReference type="ARBA" id="ARBA00022692"/>
    </source>
</evidence>
<dbReference type="NCBIfam" id="TIGR00836">
    <property type="entry name" value="amt"/>
    <property type="match status" value="1"/>
</dbReference>
<evidence type="ECO:0000313" key="12">
    <source>
        <dbReference type="Proteomes" id="UP000466864"/>
    </source>
</evidence>
<evidence type="ECO:0000313" key="11">
    <source>
        <dbReference type="EMBL" id="MST81333.1"/>
    </source>
</evidence>
<keyword evidence="4 9" id="KW-0812">Transmembrane</keyword>
<evidence type="ECO:0000259" key="10">
    <source>
        <dbReference type="Pfam" id="PF00909"/>
    </source>
</evidence>
<dbReference type="InterPro" id="IPR002187">
    <property type="entry name" value="N-reg_PII"/>
</dbReference>
<dbReference type="SUPFAM" id="SSF111352">
    <property type="entry name" value="Ammonium transporter"/>
    <property type="match status" value="1"/>
</dbReference>
<protein>
    <submittedName>
        <fullName evidence="11">Ammonium transporter</fullName>
    </submittedName>
</protein>
<reference evidence="11 12" key="1">
    <citation type="submission" date="2019-08" db="EMBL/GenBank/DDBJ databases">
        <title>In-depth cultivation of the pig gut microbiome towards novel bacterial diversity and tailored functional studies.</title>
        <authorList>
            <person name="Wylensek D."/>
            <person name="Hitch T.C.A."/>
            <person name="Clavel T."/>
        </authorList>
    </citation>
    <scope>NUCLEOTIDE SEQUENCE [LARGE SCALE GENOMIC DNA]</scope>
    <source>
        <strain evidence="11 12">Oil+RF-744-WCA-WT-13</strain>
    </source>
</reference>
<keyword evidence="5 9" id="KW-1133">Transmembrane helix</keyword>
<dbReference type="EMBL" id="VUMV01000002">
    <property type="protein sequence ID" value="MST81333.1"/>
    <property type="molecule type" value="Genomic_DNA"/>
</dbReference>
<comment type="subcellular location">
    <subcellularLocation>
        <location evidence="1">Membrane</location>
        <topology evidence="1">Multi-pass membrane protein</topology>
    </subcellularLocation>
</comment>
<organism evidence="11 12">
    <name type="scientific">Bilifractor porci</name>
    <dbReference type="NCBI Taxonomy" id="2606636"/>
    <lineage>
        <taxon>Bacteria</taxon>
        <taxon>Bacillati</taxon>
        <taxon>Bacillota</taxon>
        <taxon>Clostridia</taxon>
        <taxon>Lachnospirales</taxon>
        <taxon>Lachnospiraceae</taxon>
        <taxon>Bilifractor</taxon>
    </lineage>
</organism>
<keyword evidence="12" id="KW-1185">Reference proteome</keyword>
<feature type="domain" description="Ammonium transporter AmtB-like" evidence="10">
    <location>
        <begin position="10"/>
        <end position="411"/>
    </location>
</feature>
<feature type="transmembrane region" description="Helical" evidence="9">
    <location>
        <begin position="6"/>
        <end position="29"/>
    </location>
</feature>
<dbReference type="InterPro" id="IPR029020">
    <property type="entry name" value="Ammonium/urea_transptr"/>
</dbReference>
<feature type="transmembrane region" description="Helical" evidence="9">
    <location>
        <begin position="333"/>
        <end position="356"/>
    </location>
</feature>
<feature type="transmembrane region" description="Helical" evidence="9">
    <location>
        <begin position="362"/>
        <end position="384"/>
    </location>
</feature>
<dbReference type="PANTHER" id="PTHR11730">
    <property type="entry name" value="AMMONIUM TRANSPORTER"/>
    <property type="match status" value="1"/>
</dbReference>
<dbReference type="SMART" id="SM00938">
    <property type="entry name" value="P-II"/>
    <property type="match status" value="1"/>
</dbReference>
<dbReference type="GO" id="GO:0008519">
    <property type="term" value="F:ammonium channel activity"/>
    <property type="evidence" value="ECO:0007669"/>
    <property type="project" value="InterPro"/>
</dbReference>
<dbReference type="PROSITE" id="PS51343">
    <property type="entry name" value="PII_GLNB_DOM"/>
    <property type="match status" value="1"/>
</dbReference>
<dbReference type="FunFam" id="1.10.3430.10:FF:000008">
    <property type="entry name" value="Ammonium transporter"/>
    <property type="match status" value="1"/>
</dbReference>
<dbReference type="Gene3D" id="3.30.70.120">
    <property type="match status" value="1"/>
</dbReference>
<accession>A0A7X2P6X1</accession>
<dbReference type="InterPro" id="IPR024041">
    <property type="entry name" value="NH4_transpt_AmtB-like_dom"/>
</dbReference>
<dbReference type="InterPro" id="IPR017918">
    <property type="entry name" value="N-reg_PII_CS"/>
</dbReference>
<dbReference type="InterPro" id="IPR011322">
    <property type="entry name" value="N-reg_PII-like_a/b"/>
</dbReference>
<dbReference type="RefSeq" id="WP_154457151.1">
    <property type="nucleotide sequence ID" value="NZ_VUMV01000002.1"/>
</dbReference>
<feature type="transmembrane region" description="Helical" evidence="9">
    <location>
        <begin position="128"/>
        <end position="149"/>
    </location>
</feature>
<dbReference type="GO" id="GO:0097272">
    <property type="term" value="P:ammonium homeostasis"/>
    <property type="evidence" value="ECO:0007669"/>
    <property type="project" value="TreeGrafter"/>
</dbReference>
<dbReference type="InterPro" id="IPR018047">
    <property type="entry name" value="Ammonium_transpt_CS"/>
</dbReference>